<keyword evidence="1" id="KW-0472">Membrane</keyword>
<comment type="caution">
    <text evidence="2">The sequence shown here is derived from an EMBL/GenBank/DDBJ whole genome shotgun (WGS) entry which is preliminary data.</text>
</comment>
<accession>A0A941D7W5</accession>
<dbReference type="Proteomes" id="UP000677016">
    <property type="component" value="Unassembled WGS sequence"/>
</dbReference>
<keyword evidence="1" id="KW-1133">Transmembrane helix</keyword>
<dbReference type="AlphaFoldDB" id="A0A941D7W5"/>
<evidence type="ECO:0000313" key="2">
    <source>
        <dbReference type="EMBL" id="MBR7743709.1"/>
    </source>
</evidence>
<proteinExistence type="predicted"/>
<keyword evidence="3" id="KW-1185">Reference proteome</keyword>
<evidence type="ECO:0000256" key="1">
    <source>
        <dbReference type="SAM" id="Phobius"/>
    </source>
</evidence>
<organism evidence="2 3">
    <name type="scientific">Phycicoccus avicenniae</name>
    <dbReference type="NCBI Taxonomy" id="2828860"/>
    <lineage>
        <taxon>Bacteria</taxon>
        <taxon>Bacillati</taxon>
        <taxon>Actinomycetota</taxon>
        <taxon>Actinomycetes</taxon>
        <taxon>Micrococcales</taxon>
        <taxon>Intrasporangiaceae</taxon>
        <taxon>Phycicoccus</taxon>
    </lineage>
</organism>
<sequence length="151" mass="16557">MRAALVPLGIVLLPGLVYVVLFELIRWAGDGEPPRVLRPLAGPGRWVLDRLAVLVDGLERVGVVRRDRPEPVPPVLLALELRRLAADIRRIDASDMPHRAARLSAAFAAYDSVLVDLCRHADLVPPVGLLPLHPRERLALEADLVASGVDW</sequence>
<reference evidence="2" key="1">
    <citation type="submission" date="2021-04" db="EMBL/GenBank/DDBJ databases">
        <title>Phycicoccus avicenniae sp. nov., a novel endophytic actinomycetes isolated from branch of Avicennia mariana.</title>
        <authorList>
            <person name="Tuo L."/>
        </authorList>
    </citation>
    <scope>NUCLEOTIDE SEQUENCE</scope>
    <source>
        <strain evidence="2">BSK3Z-2</strain>
    </source>
</reference>
<keyword evidence="1" id="KW-0812">Transmembrane</keyword>
<evidence type="ECO:0000313" key="3">
    <source>
        <dbReference type="Proteomes" id="UP000677016"/>
    </source>
</evidence>
<dbReference type="RefSeq" id="WP_211602973.1">
    <property type="nucleotide sequence ID" value="NZ_JAGSNF010000015.1"/>
</dbReference>
<dbReference type="EMBL" id="JAGSNF010000015">
    <property type="protein sequence ID" value="MBR7743709.1"/>
    <property type="molecule type" value="Genomic_DNA"/>
</dbReference>
<name>A0A941D7W5_9MICO</name>
<gene>
    <name evidence="2" type="ORF">KC207_10450</name>
</gene>
<feature type="transmembrane region" description="Helical" evidence="1">
    <location>
        <begin position="6"/>
        <end position="25"/>
    </location>
</feature>
<protein>
    <submittedName>
        <fullName evidence="2">Uncharacterized protein</fullName>
    </submittedName>
</protein>